<accession>A0ABV8WQM4</accession>
<dbReference type="PANTHER" id="PTHR35333">
    <property type="entry name" value="BETA-LACTAMASE"/>
    <property type="match status" value="1"/>
</dbReference>
<reference evidence="5" key="1">
    <citation type="journal article" date="2019" name="Int. J. Syst. Evol. Microbiol.">
        <title>The Global Catalogue of Microorganisms (GCM) 10K type strain sequencing project: providing services to taxonomists for standard genome sequencing and annotation.</title>
        <authorList>
            <consortium name="The Broad Institute Genomics Platform"/>
            <consortium name="The Broad Institute Genome Sequencing Center for Infectious Disease"/>
            <person name="Wu L."/>
            <person name="Ma J."/>
        </authorList>
    </citation>
    <scope>NUCLEOTIDE SEQUENCE [LARGE SCALE GENOMIC DNA]</scope>
    <source>
        <strain evidence="5">PJ61</strain>
    </source>
</reference>
<evidence type="ECO:0000313" key="4">
    <source>
        <dbReference type="EMBL" id="MFC4397758.1"/>
    </source>
</evidence>
<name>A0ABV8WQM4_9MICC</name>
<keyword evidence="4" id="KW-0378">Hydrolase</keyword>
<dbReference type="Proteomes" id="UP001595778">
    <property type="component" value="Unassembled WGS sequence"/>
</dbReference>
<dbReference type="InterPro" id="IPR012338">
    <property type="entry name" value="Beta-lactam/transpept-like"/>
</dbReference>
<dbReference type="SUPFAM" id="SSF56601">
    <property type="entry name" value="beta-lactamase/transpeptidase-like"/>
    <property type="match status" value="1"/>
</dbReference>
<dbReference type="Gene3D" id="3.40.710.10">
    <property type="entry name" value="DD-peptidase/beta-lactamase superfamily"/>
    <property type="match status" value="1"/>
</dbReference>
<comment type="caution">
    <text evidence="4">The sequence shown here is derived from an EMBL/GenBank/DDBJ whole genome shotgun (WGS) entry which is preliminary data.</text>
</comment>
<dbReference type="RefSeq" id="WP_286402214.1">
    <property type="nucleotide sequence ID" value="NZ_JBHSDQ010000008.1"/>
</dbReference>
<dbReference type="InterPro" id="IPR045155">
    <property type="entry name" value="Beta-lactam_cat"/>
</dbReference>
<dbReference type="PANTHER" id="PTHR35333:SF3">
    <property type="entry name" value="BETA-LACTAMASE-TYPE TRANSPEPTIDASE FOLD CONTAINING PROTEIN"/>
    <property type="match status" value="1"/>
</dbReference>
<dbReference type="GO" id="GO:0016787">
    <property type="term" value="F:hydrolase activity"/>
    <property type="evidence" value="ECO:0007669"/>
    <property type="project" value="UniProtKB-KW"/>
</dbReference>
<evidence type="ECO:0000256" key="1">
    <source>
        <dbReference type="SAM" id="MobiDB-lite"/>
    </source>
</evidence>
<dbReference type="InterPro" id="IPR000871">
    <property type="entry name" value="Beta-lactam_class-A"/>
</dbReference>
<dbReference type="Pfam" id="PF13354">
    <property type="entry name" value="Beta-lactamase2"/>
    <property type="match status" value="2"/>
</dbReference>
<keyword evidence="2" id="KW-1133">Transmembrane helix</keyword>
<feature type="region of interest" description="Disordered" evidence="1">
    <location>
        <begin position="1"/>
        <end position="32"/>
    </location>
</feature>
<evidence type="ECO:0000313" key="5">
    <source>
        <dbReference type="Proteomes" id="UP001595778"/>
    </source>
</evidence>
<gene>
    <name evidence="4" type="ORF">ACFO0G_16785</name>
</gene>
<keyword evidence="5" id="KW-1185">Reference proteome</keyword>
<sequence>MSEHHVVPTPGRDAPPPTPRKPSSGKPSSSKARGNRRLLILALIVVVVIVGTITLAVVRSEPRSGAVVPTPPAVPAAPVAAAPPSLQDNVDNILSEADEYRIGLALADVSGGAERTFGDQDTFTAASTAKILTAAAYYHLVEEGQASLDAPMGDYDAAFQLKAMVNDSNNDSWLLLMDAVGYPQLIAYAGSIGVTYDPEQNLLTAADMALILKKLYAGELLNKENTDQLLSYMQDTNDENLIPAGSRPGVNVHHKYGEVSGELHDAALLTYGGSTFALVIYTENPDGVADDGQAEVIRDLTRAVEDALFPVGLAGK</sequence>
<feature type="domain" description="Beta-lactamase class A catalytic" evidence="3">
    <location>
        <begin position="161"/>
        <end position="282"/>
    </location>
</feature>
<evidence type="ECO:0000259" key="3">
    <source>
        <dbReference type="Pfam" id="PF13354"/>
    </source>
</evidence>
<keyword evidence="2" id="KW-0472">Membrane</keyword>
<protein>
    <submittedName>
        <fullName evidence="4">Serine hydrolase</fullName>
    </submittedName>
</protein>
<feature type="compositionally biased region" description="Low complexity" evidence="1">
    <location>
        <begin position="21"/>
        <end position="32"/>
    </location>
</feature>
<feature type="domain" description="Beta-lactamase class A catalytic" evidence="3">
    <location>
        <begin position="104"/>
        <end position="151"/>
    </location>
</feature>
<feature type="transmembrane region" description="Helical" evidence="2">
    <location>
        <begin position="38"/>
        <end position="58"/>
    </location>
</feature>
<proteinExistence type="predicted"/>
<dbReference type="EMBL" id="JBHSDQ010000008">
    <property type="protein sequence ID" value="MFC4397758.1"/>
    <property type="molecule type" value="Genomic_DNA"/>
</dbReference>
<evidence type="ECO:0000256" key="2">
    <source>
        <dbReference type="SAM" id="Phobius"/>
    </source>
</evidence>
<keyword evidence="2" id="KW-0812">Transmembrane</keyword>
<organism evidence="4 5">
    <name type="scientific">Arthrobacter sedimenti</name>
    <dbReference type="NCBI Taxonomy" id="2694931"/>
    <lineage>
        <taxon>Bacteria</taxon>
        <taxon>Bacillati</taxon>
        <taxon>Actinomycetota</taxon>
        <taxon>Actinomycetes</taxon>
        <taxon>Micrococcales</taxon>
        <taxon>Micrococcaceae</taxon>
        <taxon>Arthrobacter</taxon>
    </lineage>
</organism>